<keyword evidence="7" id="KW-1185">Reference proteome</keyword>
<name>A0A1H1PIM5_9BRAD</name>
<gene>
    <name evidence="6" type="ORF">SAMN05444158_1033</name>
</gene>
<dbReference type="GO" id="GO:0003677">
    <property type="term" value="F:DNA binding"/>
    <property type="evidence" value="ECO:0007669"/>
    <property type="project" value="UniProtKB-KW"/>
</dbReference>
<evidence type="ECO:0000256" key="1">
    <source>
        <dbReference type="ARBA" id="ARBA00009437"/>
    </source>
</evidence>
<evidence type="ECO:0000256" key="3">
    <source>
        <dbReference type="ARBA" id="ARBA00023125"/>
    </source>
</evidence>
<comment type="similarity">
    <text evidence="1">Belongs to the LysR transcriptional regulatory family.</text>
</comment>
<dbReference type="Proteomes" id="UP000243904">
    <property type="component" value="Chromosome I"/>
</dbReference>
<dbReference type="InterPro" id="IPR036390">
    <property type="entry name" value="WH_DNA-bd_sf"/>
</dbReference>
<keyword evidence="4" id="KW-0804">Transcription</keyword>
<evidence type="ECO:0000313" key="6">
    <source>
        <dbReference type="EMBL" id="SDS10927.1"/>
    </source>
</evidence>
<accession>A0A1H1PIM5</accession>
<dbReference type="Gene3D" id="1.10.10.10">
    <property type="entry name" value="Winged helix-like DNA-binding domain superfamily/Winged helix DNA-binding domain"/>
    <property type="match status" value="1"/>
</dbReference>
<proteinExistence type="inferred from homology"/>
<dbReference type="GO" id="GO:0003700">
    <property type="term" value="F:DNA-binding transcription factor activity"/>
    <property type="evidence" value="ECO:0007669"/>
    <property type="project" value="InterPro"/>
</dbReference>
<feature type="domain" description="HTH lysR-type" evidence="5">
    <location>
        <begin position="1"/>
        <end position="59"/>
    </location>
</feature>
<dbReference type="PRINTS" id="PR00039">
    <property type="entry name" value="HTHLYSR"/>
</dbReference>
<dbReference type="InterPro" id="IPR036388">
    <property type="entry name" value="WH-like_DNA-bd_sf"/>
</dbReference>
<reference evidence="7" key="1">
    <citation type="submission" date="2016-10" db="EMBL/GenBank/DDBJ databases">
        <authorList>
            <person name="Varghese N."/>
            <person name="Submissions S."/>
        </authorList>
    </citation>
    <scope>NUCLEOTIDE SEQUENCE [LARGE SCALE GENOMIC DNA]</scope>
    <source>
        <strain evidence="7">GAS369</strain>
    </source>
</reference>
<dbReference type="PROSITE" id="PS50931">
    <property type="entry name" value="HTH_LYSR"/>
    <property type="match status" value="1"/>
</dbReference>
<dbReference type="AlphaFoldDB" id="A0A1H1PIM5"/>
<dbReference type="SUPFAM" id="SSF46785">
    <property type="entry name" value="Winged helix' DNA-binding domain"/>
    <property type="match status" value="1"/>
</dbReference>
<organism evidence="6 7">
    <name type="scientific">Bradyrhizobium canariense</name>
    <dbReference type="NCBI Taxonomy" id="255045"/>
    <lineage>
        <taxon>Bacteria</taxon>
        <taxon>Pseudomonadati</taxon>
        <taxon>Pseudomonadota</taxon>
        <taxon>Alphaproteobacteria</taxon>
        <taxon>Hyphomicrobiales</taxon>
        <taxon>Nitrobacteraceae</taxon>
        <taxon>Bradyrhizobium</taxon>
    </lineage>
</organism>
<dbReference type="PANTHER" id="PTHR30346">
    <property type="entry name" value="TRANSCRIPTIONAL DUAL REGULATOR HCAR-RELATED"/>
    <property type="match status" value="1"/>
</dbReference>
<protein>
    <submittedName>
        <fullName evidence="6">Regulatory helix-turn-helix protein, lysR family</fullName>
    </submittedName>
</protein>
<evidence type="ECO:0000256" key="2">
    <source>
        <dbReference type="ARBA" id="ARBA00023015"/>
    </source>
</evidence>
<dbReference type="PANTHER" id="PTHR30346:SF0">
    <property type="entry name" value="HCA OPERON TRANSCRIPTIONAL ACTIVATOR HCAR"/>
    <property type="match status" value="1"/>
</dbReference>
<evidence type="ECO:0000259" key="5">
    <source>
        <dbReference type="PROSITE" id="PS50931"/>
    </source>
</evidence>
<dbReference type="Pfam" id="PF00126">
    <property type="entry name" value="HTH_1"/>
    <property type="match status" value="1"/>
</dbReference>
<dbReference type="GO" id="GO:0032993">
    <property type="term" value="C:protein-DNA complex"/>
    <property type="evidence" value="ECO:0007669"/>
    <property type="project" value="TreeGrafter"/>
</dbReference>
<sequence>MDLRRLRHFVVAAEESNFRRAAMRLDTNQSIISPHVRDIEEELGADLFHREPGHGARLTEVGLARGVGRGPSLHQCEERFFFFDDICRELGRGAVADVPCCMDRASRDNFEVTIKLV</sequence>
<keyword evidence="2" id="KW-0805">Transcription regulation</keyword>
<dbReference type="EMBL" id="LT629750">
    <property type="protein sequence ID" value="SDS10927.1"/>
    <property type="molecule type" value="Genomic_DNA"/>
</dbReference>
<dbReference type="InterPro" id="IPR000847">
    <property type="entry name" value="LysR_HTH_N"/>
</dbReference>
<evidence type="ECO:0000256" key="4">
    <source>
        <dbReference type="ARBA" id="ARBA00023163"/>
    </source>
</evidence>
<keyword evidence="3" id="KW-0238">DNA-binding</keyword>
<evidence type="ECO:0000313" key="7">
    <source>
        <dbReference type="Proteomes" id="UP000243904"/>
    </source>
</evidence>